<dbReference type="SUPFAM" id="SSF53697">
    <property type="entry name" value="SIS domain"/>
    <property type="match status" value="1"/>
</dbReference>
<dbReference type="EMBL" id="BAABAS010000004">
    <property type="protein sequence ID" value="GAA4227222.1"/>
    <property type="molecule type" value="Genomic_DNA"/>
</dbReference>
<dbReference type="Proteomes" id="UP001501710">
    <property type="component" value="Unassembled WGS sequence"/>
</dbReference>
<dbReference type="GO" id="GO:0016853">
    <property type="term" value="F:isomerase activity"/>
    <property type="evidence" value="ECO:0007669"/>
    <property type="project" value="UniProtKB-KW"/>
</dbReference>
<proteinExistence type="predicted"/>
<dbReference type="InterPro" id="IPR046348">
    <property type="entry name" value="SIS_dom_sf"/>
</dbReference>
<evidence type="ECO:0000313" key="1">
    <source>
        <dbReference type="EMBL" id="GAA4227222.1"/>
    </source>
</evidence>
<name>A0ABP8BV44_9ACTN</name>
<comment type="caution">
    <text evidence="1">The sequence shown here is derived from an EMBL/GenBank/DDBJ whole genome shotgun (WGS) entry which is preliminary data.</text>
</comment>
<keyword evidence="1" id="KW-0413">Isomerase</keyword>
<organism evidence="1 2">
    <name type="scientific">Actinomadura meridiana</name>
    <dbReference type="NCBI Taxonomy" id="559626"/>
    <lineage>
        <taxon>Bacteria</taxon>
        <taxon>Bacillati</taxon>
        <taxon>Actinomycetota</taxon>
        <taxon>Actinomycetes</taxon>
        <taxon>Streptosporangiales</taxon>
        <taxon>Thermomonosporaceae</taxon>
        <taxon>Actinomadura</taxon>
    </lineage>
</organism>
<dbReference type="PROSITE" id="PS51463">
    <property type="entry name" value="P_GLUCOSE_ISOMERASE_3"/>
    <property type="match status" value="1"/>
</dbReference>
<keyword evidence="2" id="KW-1185">Reference proteome</keyword>
<evidence type="ECO:0000313" key="2">
    <source>
        <dbReference type="Proteomes" id="UP001501710"/>
    </source>
</evidence>
<sequence>MTSVVTAGGISVTIRGAVVDESETVLERLVSDGVPGALTSGNAKLWGPDAAPLAARRLGWLDLPETSRSLAARLAEPVREARDAGLDRVVVAGSGGSVLASDAMYRTAGMERSESTELIVLDTSDPHEVAGVLAGDLHRTLVVLVGESIEADALRRVFGQAFLETGLGRDELVRRFVVVAEEGSELERVALDAGHNLVTAEGTVDDRFGALGARGLVAAAFAGVDVDALLDEASRFAGVLRQPYDNPALALGAALGSSALGTRDKLVIADHGSGLDGLDGWVEQLVAGATGKHGRGLLPVVVEGVNAPGFELAGDLRRVILGRRPDEPGPGREAGVSVAGPLGAQFPLWEYAVAVAARVIGVDPFDEPDVAESRASTAALLRSEENTAPTVVHRPPELVSDAVEVHAGSDALRGARTLTEALEAIVEDVRDGGYLAVVAYLDRVGDAAAAELRPLLAARGAMVRRHPAPVTFGWGPRSLHTVGQYHKGGPANGVFMQVTGAVSDDVPVPGRPYSLGELQLAQAFGDLRVVRSLGRPAVRLHLRDRAEGLAQLGQALGSTPGSALG</sequence>
<gene>
    <name evidence="1" type="ORF">GCM10022254_14370</name>
</gene>
<dbReference type="Gene3D" id="3.40.50.10490">
    <property type="entry name" value="Glucose-6-phosphate isomerase like protein, domain 1"/>
    <property type="match status" value="2"/>
</dbReference>
<dbReference type="InterPro" id="IPR001672">
    <property type="entry name" value="G6P_Isomerase"/>
</dbReference>
<dbReference type="RefSeq" id="WP_344891665.1">
    <property type="nucleotide sequence ID" value="NZ_BAABAS010000004.1"/>
</dbReference>
<protein>
    <submittedName>
        <fullName evidence="1">Glucose-6-phosphate isomerase</fullName>
    </submittedName>
</protein>
<reference evidence="2" key="1">
    <citation type="journal article" date="2019" name="Int. J. Syst. Evol. Microbiol.">
        <title>The Global Catalogue of Microorganisms (GCM) 10K type strain sequencing project: providing services to taxonomists for standard genome sequencing and annotation.</title>
        <authorList>
            <consortium name="The Broad Institute Genomics Platform"/>
            <consortium name="The Broad Institute Genome Sequencing Center for Infectious Disease"/>
            <person name="Wu L."/>
            <person name="Ma J."/>
        </authorList>
    </citation>
    <scope>NUCLEOTIDE SEQUENCE [LARGE SCALE GENOMIC DNA]</scope>
    <source>
        <strain evidence="2">JCM 17440</strain>
    </source>
</reference>
<accession>A0ABP8BV44</accession>